<evidence type="ECO:0000256" key="1">
    <source>
        <dbReference type="ARBA" id="ARBA00006184"/>
    </source>
</evidence>
<evidence type="ECO:0000259" key="4">
    <source>
        <dbReference type="SMART" id="SM00382"/>
    </source>
</evidence>
<feature type="compositionally biased region" description="Basic and acidic residues" evidence="3">
    <location>
        <begin position="21"/>
        <end position="41"/>
    </location>
</feature>
<proteinExistence type="inferred from homology"/>
<dbReference type="Gene3D" id="3.40.50.300">
    <property type="entry name" value="P-loop containing nucleotide triphosphate hydrolases"/>
    <property type="match status" value="1"/>
</dbReference>
<dbReference type="Proteomes" id="UP001295684">
    <property type="component" value="Unassembled WGS sequence"/>
</dbReference>
<protein>
    <recommendedName>
        <fullName evidence="4">AAA+ ATPase domain-containing protein</fullName>
    </recommendedName>
</protein>
<dbReference type="GO" id="GO:0003688">
    <property type="term" value="F:DNA replication origin binding"/>
    <property type="evidence" value="ECO:0007669"/>
    <property type="project" value="TreeGrafter"/>
</dbReference>
<reference evidence="5" key="1">
    <citation type="submission" date="2023-07" db="EMBL/GenBank/DDBJ databases">
        <authorList>
            <consortium name="AG Swart"/>
            <person name="Singh M."/>
            <person name="Singh A."/>
            <person name="Seah K."/>
            <person name="Emmerich C."/>
        </authorList>
    </citation>
    <scope>NUCLEOTIDE SEQUENCE</scope>
    <source>
        <strain evidence="5">DP1</strain>
    </source>
</reference>
<dbReference type="GO" id="GO:0006270">
    <property type="term" value="P:DNA replication initiation"/>
    <property type="evidence" value="ECO:0007669"/>
    <property type="project" value="TreeGrafter"/>
</dbReference>
<dbReference type="InterPro" id="IPR049945">
    <property type="entry name" value="AAA_22"/>
</dbReference>
<comment type="similarity">
    <text evidence="1">Belongs to the CDC6/cdc18 family.</text>
</comment>
<name>A0AAD1U9P5_EUPCR</name>
<feature type="compositionally biased region" description="Basic residues" evidence="3">
    <location>
        <begin position="11"/>
        <end position="20"/>
    </location>
</feature>
<dbReference type="PANTHER" id="PTHR10763:SF26">
    <property type="entry name" value="CELL DIVISION CONTROL PROTEIN 6 HOMOLOG"/>
    <property type="match status" value="1"/>
</dbReference>
<sequence length="525" mass="60337">MSKTSKISTKNARKGHKRKPKDLETHEEAKEKPTKHSRKQYDFKKVDEDAFEDTKLIQDYLPEKAVKHYKVISKFINEFNCNSKDMNIYRRAFERDKIIDYIHENIEESKSGLMYISGHPGTGKSSILRVVLKMLDMEMDKDQDLKETLHIFNYNGMIFKNLYDFSVQFIKDFRKEFLNKDSKNIESQLKMTDDVIDLGNRIQKLLFNYKQYHKLIIIDEVDNLSMTESARNFVAFLNSILKSDTNTTIIGIANSVDLLSKVSQHNSKEMELVEKKIVFPPYKEKDVIEIFKKKKEKFCAKYKVEADYITPEALKYTALKVSKVSGDIRVAFDLIKSALTHLTLQYRQEAIKCKDKDDSCVSSESTHLEENKNDKSSLLPPGKQASPDKKPSIDNFKIDINDPKADVKLIVYLCKTKLAIKSMDIIKTLPSQLIVTLKTLVYVFDEKNSINKNFKVSELFAANSRTLGKLGLLNSSMSDFCNGLKTLENYGMISYTEGKNAKAGKVSLKIDIEELKMGLDETDVL</sequence>
<keyword evidence="6" id="KW-1185">Reference proteome</keyword>
<feature type="domain" description="AAA+ ATPase" evidence="4">
    <location>
        <begin position="110"/>
        <end position="283"/>
    </location>
</feature>
<feature type="region of interest" description="Disordered" evidence="3">
    <location>
        <begin position="364"/>
        <end position="394"/>
    </location>
</feature>
<evidence type="ECO:0000313" key="5">
    <source>
        <dbReference type="EMBL" id="CAI2364932.1"/>
    </source>
</evidence>
<dbReference type="SUPFAM" id="SSF52540">
    <property type="entry name" value="P-loop containing nucleoside triphosphate hydrolases"/>
    <property type="match status" value="1"/>
</dbReference>
<dbReference type="GO" id="GO:0005634">
    <property type="term" value="C:nucleus"/>
    <property type="evidence" value="ECO:0007669"/>
    <property type="project" value="TreeGrafter"/>
</dbReference>
<dbReference type="Pfam" id="PF13401">
    <property type="entry name" value="AAA_22"/>
    <property type="match status" value="1"/>
</dbReference>
<feature type="compositionally biased region" description="Polar residues" evidence="3">
    <location>
        <begin position="1"/>
        <end position="10"/>
    </location>
</feature>
<feature type="compositionally biased region" description="Basic and acidic residues" evidence="3">
    <location>
        <begin position="366"/>
        <end position="375"/>
    </location>
</feature>
<dbReference type="InterPro" id="IPR027417">
    <property type="entry name" value="P-loop_NTPase"/>
</dbReference>
<gene>
    <name evidence="5" type="ORF">ECRASSUSDP1_LOCUS6282</name>
</gene>
<feature type="region of interest" description="Disordered" evidence="3">
    <location>
        <begin position="1"/>
        <end position="41"/>
    </location>
</feature>
<dbReference type="EMBL" id="CAMPGE010006088">
    <property type="protein sequence ID" value="CAI2364932.1"/>
    <property type="molecule type" value="Genomic_DNA"/>
</dbReference>
<dbReference type="Gene3D" id="1.10.8.60">
    <property type="match status" value="1"/>
</dbReference>
<dbReference type="AlphaFoldDB" id="A0AAD1U9P5"/>
<dbReference type="SMART" id="SM00382">
    <property type="entry name" value="AAA"/>
    <property type="match status" value="1"/>
</dbReference>
<evidence type="ECO:0000256" key="2">
    <source>
        <dbReference type="ARBA" id="ARBA00022705"/>
    </source>
</evidence>
<evidence type="ECO:0000313" key="6">
    <source>
        <dbReference type="Proteomes" id="UP001295684"/>
    </source>
</evidence>
<evidence type="ECO:0000256" key="3">
    <source>
        <dbReference type="SAM" id="MobiDB-lite"/>
    </source>
</evidence>
<organism evidence="5 6">
    <name type="scientific">Euplotes crassus</name>
    <dbReference type="NCBI Taxonomy" id="5936"/>
    <lineage>
        <taxon>Eukaryota</taxon>
        <taxon>Sar</taxon>
        <taxon>Alveolata</taxon>
        <taxon>Ciliophora</taxon>
        <taxon>Intramacronucleata</taxon>
        <taxon>Spirotrichea</taxon>
        <taxon>Hypotrichia</taxon>
        <taxon>Euplotida</taxon>
        <taxon>Euplotidae</taxon>
        <taxon>Moneuplotes</taxon>
    </lineage>
</organism>
<accession>A0AAD1U9P5</accession>
<comment type="caution">
    <text evidence="5">The sequence shown here is derived from an EMBL/GenBank/DDBJ whole genome shotgun (WGS) entry which is preliminary data.</text>
</comment>
<keyword evidence="2" id="KW-0235">DNA replication</keyword>
<dbReference type="PANTHER" id="PTHR10763">
    <property type="entry name" value="CELL DIVISION CONTROL PROTEIN 6-RELATED"/>
    <property type="match status" value="1"/>
</dbReference>
<dbReference type="InterPro" id="IPR050311">
    <property type="entry name" value="ORC1/CDC6"/>
</dbReference>
<dbReference type="InterPro" id="IPR003593">
    <property type="entry name" value="AAA+_ATPase"/>
</dbReference>
<dbReference type="GO" id="GO:0016887">
    <property type="term" value="F:ATP hydrolysis activity"/>
    <property type="evidence" value="ECO:0007669"/>
    <property type="project" value="InterPro"/>
</dbReference>
<dbReference type="GO" id="GO:0033314">
    <property type="term" value="P:mitotic DNA replication checkpoint signaling"/>
    <property type="evidence" value="ECO:0007669"/>
    <property type="project" value="TreeGrafter"/>
</dbReference>